<reference evidence="2 3" key="1">
    <citation type="submission" date="2024-03" db="EMBL/GenBank/DDBJ databases">
        <title>Novel species of the genus Variovorax.</title>
        <authorList>
            <person name="Liu Q."/>
            <person name="Xin Y.-H."/>
        </authorList>
    </citation>
    <scope>NUCLEOTIDE SEQUENCE [LARGE SCALE GENOMIC DNA]</scope>
    <source>
        <strain evidence="2 3">KACC 18901</strain>
    </source>
</reference>
<gene>
    <name evidence="2" type="ORF">WKW79_17395</name>
</gene>
<dbReference type="Proteomes" id="UP001367030">
    <property type="component" value="Unassembled WGS sequence"/>
</dbReference>
<name>A0ABU8X9L0_9BURK</name>
<sequence>MEATWVPFSELTEEDRTMMAVAAAKRRAILDEREGHPPDATPIDVDSPLNAHRIEQGGGVRVRLAA</sequence>
<evidence type="ECO:0000313" key="3">
    <source>
        <dbReference type="Proteomes" id="UP001367030"/>
    </source>
</evidence>
<feature type="region of interest" description="Disordered" evidence="1">
    <location>
        <begin position="31"/>
        <end position="50"/>
    </location>
</feature>
<evidence type="ECO:0000313" key="2">
    <source>
        <dbReference type="EMBL" id="MEJ8856359.1"/>
    </source>
</evidence>
<dbReference type="RefSeq" id="WP_340336439.1">
    <property type="nucleotide sequence ID" value="NZ_JBBKZS010000007.1"/>
</dbReference>
<dbReference type="EMBL" id="JBBKZS010000007">
    <property type="protein sequence ID" value="MEJ8856359.1"/>
    <property type="molecule type" value="Genomic_DNA"/>
</dbReference>
<comment type="caution">
    <text evidence="2">The sequence shown here is derived from an EMBL/GenBank/DDBJ whole genome shotgun (WGS) entry which is preliminary data.</text>
</comment>
<organism evidence="2 3">
    <name type="scientific">Variovorax robiniae</name>
    <dbReference type="NCBI Taxonomy" id="1836199"/>
    <lineage>
        <taxon>Bacteria</taxon>
        <taxon>Pseudomonadati</taxon>
        <taxon>Pseudomonadota</taxon>
        <taxon>Betaproteobacteria</taxon>
        <taxon>Burkholderiales</taxon>
        <taxon>Comamonadaceae</taxon>
        <taxon>Variovorax</taxon>
    </lineage>
</organism>
<evidence type="ECO:0000256" key="1">
    <source>
        <dbReference type="SAM" id="MobiDB-lite"/>
    </source>
</evidence>
<proteinExistence type="predicted"/>
<keyword evidence="3" id="KW-1185">Reference proteome</keyword>
<protein>
    <submittedName>
        <fullName evidence="2">Uncharacterized protein</fullName>
    </submittedName>
</protein>
<accession>A0ABU8X9L0</accession>